<sequence length="358" mass="40814">MRALSLLLLVLALVGNTQADESGYLDVGIVVFDPGIPEDESTHSALEIFPRIREAEAQYLPVTLRRELVDSGEWGVVRVVPEAGPLSELTVEARMLESSGIRQRIQFTARDATGRLWLSSQYALEFSDTAITASGIEEPYRNMYQQVAADLLSFRRGLDARSLGEIRQVALMRYAYSLSPEAFADYLATDATGRYQLQRLPAQGDSMIERVKRIRNQEYLFIDNVDEQYGELHDDMASTYRLWLQYDREQSLYSEDYEMRAANRDKQGPRGSFSAMQQSYNAYRNFRIQEQDLDELALGFNNELEPTIVETSGRVFRLTGTLDSQYTEWRGILREIFAIETGFPVNSSATKNFSDPHE</sequence>
<evidence type="ECO:0000313" key="2">
    <source>
        <dbReference type="EMBL" id="MCX2973531.1"/>
    </source>
</evidence>
<evidence type="ECO:0000313" key="3">
    <source>
        <dbReference type="Proteomes" id="UP001143307"/>
    </source>
</evidence>
<dbReference type="Proteomes" id="UP001143307">
    <property type="component" value="Unassembled WGS sequence"/>
</dbReference>
<dbReference type="EMBL" id="SHNP01000002">
    <property type="protein sequence ID" value="MCX2973531.1"/>
    <property type="molecule type" value="Genomic_DNA"/>
</dbReference>
<feature type="signal peptide" evidence="1">
    <location>
        <begin position="1"/>
        <end position="19"/>
    </location>
</feature>
<keyword evidence="3" id="KW-1185">Reference proteome</keyword>
<dbReference type="RefSeq" id="WP_279252423.1">
    <property type="nucleotide sequence ID" value="NZ_SHNP01000002.1"/>
</dbReference>
<protein>
    <submittedName>
        <fullName evidence="2">Uncharacterized protein</fullName>
    </submittedName>
</protein>
<reference evidence="2" key="1">
    <citation type="submission" date="2019-02" db="EMBL/GenBank/DDBJ databases">
        <authorList>
            <person name="Li S.-H."/>
        </authorList>
    </citation>
    <scope>NUCLEOTIDE SEQUENCE</scope>
    <source>
        <strain evidence="2">IMCC8485</strain>
    </source>
</reference>
<name>A0ABT3SV61_9GAMM</name>
<organism evidence="2 3">
    <name type="scientific">Candidatus Seongchinamella marina</name>
    <dbReference type="NCBI Taxonomy" id="2518990"/>
    <lineage>
        <taxon>Bacteria</taxon>
        <taxon>Pseudomonadati</taxon>
        <taxon>Pseudomonadota</taxon>
        <taxon>Gammaproteobacteria</taxon>
        <taxon>Cellvibrionales</taxon>
        <taxon>Halieaceae</taxon>
        <taxon>Seongchinamella</taxon>
    </lineage>
</organism>
<evidence type="ECO:0000256" key="1">
    <source>
        <dbReference type="SAM" id="SignalP"/>
    </source>
</evidence>
<feature type="chain" id="PRO_5045489002" evidence="1">
    <location>
        <begin position="20"/>
        <end position="358"/>
    </location>
</feature>
<gene>
    <name evidence="2" type="ORF">EYC87_08035</name>
</gene>
<accession>A0ABT3SV61</accession>
<proteinExistence type="predicted"/>
<comment type="caution">
    <text evidence="2">The sequence shown here is derived from an EMBL/GenBank/DDBJ whole genome shotgun (WGS) entry which is preliminary data.</text>
</comment>
<keyword evidence="1" id="KW-0732">Signal</keyword>